<dbReference type="Proteomes" id="UP000256304">
    <property type="component" value="Unassembled WGS sequence"/>
</dbReference>
<evidence type="ECO:0000256" key="1">
    <source>
        <dbReference type="SAM" id="SignalP"/>
    </source>
</evidence>
<feature type="signal peptide" evidence="1">
    <location>
        <begin position="1"/>
        <end position="32"/>
    </location>
</feature>
<dbReference type="EMBL" id="QTTN01000059">
    <property type="protein sequence ID" value="REE56448.1"/>
    <property type="molecule type" value="Genomic_DNA"/>
</dbReference>
<sequence length="747" mass="82227">MQNRFRNGMLFILMIALLAGLCPGLSPGSASAASAASNVEIPKGYVKLAENDRLMLFANVKKADFAVVDKQAGETWWSNPQDRASDKVAKGAFKMALNSQITVKYANEKNEVQSATSAVSVGTRGKLTYKKLSSGIEFTMDFKKEQFSIPVRYTLTNDYLKAAIMTERIKEYGTNKVLSIALLPYFGAGGKTDTGYMLVPDGSGALIQFNNGKKFADEFSMPVYGTDYNYDRAFVDSYTEQVAMPVFGMKKNESGFAAVIAGNEAGGTVKAAVSGKTTSYNNVYSEYQYRSMGSMTLTQKNFGEKDVNIVERNPENRGSFEVRYYFLSGSQSDYNGMAAKYRQFLIDEKHLKQTATAAGDIPFYVDVYGYVKKKKAFLGFPYQKVIPLTTFQDAQQIIKELKDGGISNTVLRYNGWLHNAYLDRVPSGANVEKKLGGRKGLAKLTDQLKQSGGQLFMNVDFLNVYHGGNGFSRFRDAAMTVVNLPAMQYEYKLNVYDKDNDKPAWYLLAPRALSKFTTSFLNAFKRLNLPDVLKLSFASVGTMVYSDLGLSGTSKTAVPAYYEQALQQAKEQTGGVMTDGGNAYTIPYSQHIVHVPASSSHLDIEDESVPFFQIVLHGWVPYAGSPVNLSSSPEEAVLRSLETGSNPMYAWVGKNTEELADTKLNFLFSADYRTWMASAVKAYNEVNPILSKVAASAIVKHQKLEEGVYQTDYENGMSVIGNYNSDAVLVGGKEVAGGGYLVLNQGR</sequence>
<feature type="chain" id="PRO_5017649504" description="Glycosyl hydrolase family 101" evidence="1">
    <location>
        <begin position="33"/>
        <end position="747"/>
    </location>
</feature>
<protein>
    <recommendedName>
        <fullName evidence="4">Glycosyl hydrolase family 101</fullName>
    </recommendedName>
</protein>
<comment type="caution">
    <text evidence="2">The sequence shown here is derived from an EMBL/GenBank/DDBJ whole genome shotgun (WGS) entry which is preliminary data.</text>
</comment>
<reference evidence="2 3" key="1">
    <citation type="submission" date="2018-08" db="EMBL/GenBank/DDBJ databases">
        <title>Genomic Encyclopedia of Type Strains, Phase III (KMG-III): the genomes of soil and plant-associated and newly described type strains.</title>
        <authorList>
            <person name="Whitman W."/>
        </authorList>
    </citation>
    <scope>NUCLEOTIDE SEQUENCE [LARGE SCALE GENOMIC DNA]</scope>
    <source>
        <strain evidence="2 3">CGMCC 1.10966</strain>
    </source>
</reference>
<dbReference type="RefSeq" id="WP_116192532.1">
    <property type="nucleotide sequence ID" value="NZ_QTTN01000059.1"/>
</dbReference>
<keyword evidence="3" id="KW-1185">Reference proteome</keyword>
<proteinExistence type="predicted"/>
<dbReference type="AlphaFoldDB" id="A0A3D9Q621"/>
<evidence type="ECO:0008006" key="4">
    <source>
        <dbReference type="Google" id="ProtNLM"/>
    </source>
</evidence>
<name>A0A3D9Q621_9BACL</name>
<dbReference type="OrthoDB" id="9793135at2"/>
<dbReference type="InterPro" id="IPR043751">
    <property type="entry name" value="DUF5696"/>
</dbReference>
<gene>
    <name evidence="2" type="ORF">A8990_15910</name>
</gene>
<dbReference type="Pfam" id="PF18952">
    <property type="entry name" value="DUF5696"/>
    <property type="match status" value="1"/>
</dbReference>
<organism evidence="2 3">
    <name type="scientific">Paenibacillus taihuensis</name>
    <dbReference type="NCBI Taxonomy" id="1156355"/>
    <lineage>
        <taxon>Bacteria</taxon>
        <taxon>Bacillati</taxon>
        <taxon>Bacillota</taxon>
        <taxon>Bacilli</taxon>
        <taxon>Bacillales</taxon>
        <taxon>Paenibacillaceae</taxon>
        <taxon>Paenibacillus</taxon>
    </lineage>
</organism>
<keyword evidence="1" id="KW-0732">Signal</keyword>
<evidence type="ECO:0000313" key="2">
    <source>
        <dbReference type="EMBL" id="REE56448.1"/>
    </source>
</evidence>
<accession>A0A3D9Q621</accession>
<evidence type="ECO:0000313" key="3">
    <source>
        <dbReference type="Proteomes" id="UP000256304"/>
    </source>
</evidence>